<proteinExistence type="predicted"/>
<protein>
    <recommendedName>
        <fullName evidence="3">NADP-dependent oxidoreductase domain-containing protein</fullName>
    </recommendedName>
</protein>
<dbReference type="AlphaFoldDB" id="A0A420EDS2"/>
<evidence type="ECO:0008006" key="3">
    <source>
        <dbReference type="Google" id="ProtNLM"/>
    </source>
</evidence>
<dbReference type="Proteomes" id="UP000286482">
    <property type="component" value="Unassembled WGS sequence"/>
</dbReference>
<evidence type="ECO:0000313" key="1">
    <source>
        <dbReference type="EMBL" id="RKF18847.1"/>
    </source>
</evidence>
<dbReference type="EMBL" id="RAQO01000005">
    <property type="protein sequence ID" value="RKF18847.1"/>
    <property type="molecule type" value="Genomic_DNA"/>
</dbReference>
<reference evidence="1 2" key="1">
    <citation type="submission" date="2018-09" db="EMBL/GenBank/DDBJ databases">
        <authorList>
            <person name="Wang Z."/>
        </authorList>
    </citation>
    <scope>NUCLEOTIDE SEQUENCE [LARGE SCALE GENOMIC DNA]</scope>
    <source>
        <strain evidence="1 2">ALS 81</strain>
    </source>
</reference>
<name>A0A420EDS2_9ALTE</name>
<comment type="caution">
    <text evidence="1">The sequence shown here is derived from an EMBL/GenBank/DDBJ whole genome shotgun (WGS) entry which is preliminary data.</text>
</comment>
<organism evidence="1 2">
    <name type="scientific">Alginatibacterium sediminis</name>
    <dbReference type="NCBI Taxonomy" id="2164068"/>
    <lineage>
        <taxon>Bacteria</taxon>
        <taxon>Pseudomonadati</taxon>
        <taxon>Pseudomonadota</taxon>
        <taxon>Gammaproteobacteria</taxon>
        <taxon>Alteromonadales</taxon>
        <taxon>Alteromonadaceae</taxon>
        <taxon>Alginatibacterium</taxon>
    </lineage>
</organism>
<sequence>MITFVEDLDIAQLAMQFAISNTSIGTTLVGTSKPQNIIINTHCAEQTSNAELMAKVLDIFKEDGNNIWSFGRSEYDEDLSHLAGNRASL</sequence>
<keyword evidence="2" id="KW-1185">Reference proteome</keyword>
<dbReference type="RefSeq" id="WP_120354927.1">
    <property type="nucleotide sequence ID" value="NZ_RAQO01000005.1"/>
</dbReference>
<gene>
    <name evidence="1" type="ORF">DBZ36_10690</name>
</gene>
<accession>A0A420EDS2</accession>
<evidence type="ECO:0000313" key="2">
    <source>
        <dbReference type="Proteomes" id="UP000286482"/>
    </source>
</evidence>